<protein>
    <submittedName>
        <fullName evidence="2">Uncharacterized protein</fullName>
    </submittedName>
</protein>
<dbReference type="Proteomes" id="UP000679848">
    <property type="component" value="Chromosome"/>
</dbReference>
<evidence type="ECO:0000313" key="3">
    <source>
        <dbReference type="Proteomes" id="UP000679848"/>
    </source>
</evidence>
<sequence length="91" mass="9460">MPGGIFPGTDHQSAARESLCPSLDYLDVESKTIFVTKQQNEKQVGSAETPETAFGSDAGDPAAGSGPAAGRTQEAYKQPVQVSVPENGHDV</sequence>
<feature type="region of interest" description="Disordered" evidence="1">
    <location>
        <begin position="37"/>
        <end position="91"/>
    </location>
</feature>
<keyword evidence="3" id="KW-1185">Reference proteome</keyword>
<dbReference type="EMBL" id="AP023420">
    <property type="protein sequence ID" value="BCK84011.1"/>
    <property type="molecule type" value="Genomic_DNA"/>
</dbReference>
<reference evidence="2" key="1">
    <citation type="submission" date="2020-09" db="EMBL/GenBank/DDBJ databases">
        <title>New species isolated from human feces.</title>
        <authorList>
            <person name="Kitahara M."/>
            <person name="Shigeno Y."/>
            <person name="Shime M."/>
            <person name="Matsumoto Y."/>
            <person name="Nakamura S."/>
            <person name="Motooka D."/>
            <person name="Fukuoka S."/>
            <person name="Nishikawa H."/>
            <person name="Benno Y."/>
        </authorList>
    </citation>
    <scope>NUCLEOTIDE SEQUENCE</scope>
    <source>
        <strain evidence="2">MM59</strain>
    </source>
</reference>
<gene>
    <name evidence="2" type="ORF">MM59RIKEN_13300</name>
</gene>
<dbReference type="AlphaFoldDB" id="A0A810QEA3"/>
<evidence type="ECO:0000313" key="2">
    <source>
        <dbReference type="EMBL" id="BCK84011.1"/>
    </source>
</evidence>
<evidence type="ECO:0000256" key="1">
    <source>
        <dbReference type="SAM" id="MobiDB-lite"/>
    </source>
</evidence>
<name>A0A810QEA3_9FIRM</name>
<organism evidence="2 3">
    <name type="scientific">Pusillibacter faecalis</name>
    <dbReference type="NCBI Taxonomy" id="2714358"/>
    <lineage>
        <taxon>Bacteria</taxon>
        <taxon>Bacillati</taxon>
        <taxon>Bacillota</taxon>
        <taxon>Clostridia</taxon>
        <taxon>Eubacteriales</taxon>
        <taxon>Oscillospiraceae</taxon>
        <taxon>Pusillibacter</taxon>
    </lineage>
</organism>
<feature type="compositionally biased region" description="Low complexity" evidence="1">
    <location>
        <begin position="55"/>
        <end position="70"/>
    </location>
</feature>
<proteinExistence type="predicted"/>
<accession>A0A810QEA3</accession>
<dbReference type="KEGG" id="pfaa:MM59RIKEN_13300"/>